<evidence type="ECO:0000313" key="2">
    <source>
        <dbReference type="Proteomes" id="UP000030708"/>
    </source>
</evidence>
<reference evidence="1 2" key="2">
    <citation type="submission" date="2013-02" db="EMBL/GenBank/DDBJ databases">
        <title>The Genome Sequence of Plasmodium falciparum Tanzania (2000708).</title>
        <authorList>
            <consortium name="The Broad Institute Genome Sequencing Platform"/>
            <consortium name="The Broad Institute Genome Sequencing Center for Infectious Disease"/>
            <person name="Neafsey D."/>
            <person name="Cheeseman I."/>
            <person name="Volkman S."/>
            <person name="Adams J."/>
            <person name="Walker B."/>
            <person name="Young S.K."/>
            <person name="Zeng Q."/>
            <person name="Gargeya S."/>
            <person name="Fitzgerald M."/>
            <person name="Haas B."/>
            <person name="Abouelleil A."/>
            <person name="Alvarado L."/>
            <person name="Arachchi H.M."/>
            <person name="Berlin A.M."/>
            <person name="Chapman S.B."/>
            <person name="Dewar J."/>
            <person name="Goldberg J."/>
            <person name="Griggs A."/>
            <person name="Gujja S."/>
            <person name="Hansen M."/>
            <person name="Howarth C."/>
            <person name="Imamovic A."/>
            <person name="Larimer J."/>
            <person name="McCowan C."/>
            <person name="Murphy C."/>
            <person name="Neiman D."/>
            <person name="Pearson M."/>
            <person name="Priest M."/>
            <person name="Roberts A."/>
            <person name="Saif S."/>
            <person name="Shea T."/>
            <person name="Sisk P."/>
            <person name="Sykes S."/>
            <person name="Wortman J."/>
            <person name="Nusbaum C."/>
            <person name="Birren B."/>
        </authorList>
    </citation>
    <scope>NUCLEOTIDE SEQUENCE [LARGE SCALE GENOMIC DNA]</scope>
    <source>
        <strain evidence="2">Tanzania (2000708)</strain>
    </source>
</reference>
<gene>
    <name evidence="1" type="ORF">PFTANZ_03463</name>
</gene>
<dbReference type="Proteomes" id="UP000030708">
    <property type="component" value="Unassembled WGS sequence"/>
</dbReference>
<reference evidence="1 2" key="1">
    <citation type="submission" date="2013-02" db="EMBL/GenBank/DDBJ databases">
        <title>The Genome Annotation of Plasmodium falciparum Tanzania (2000708).</title>
        <authorList>
            <consortium name="The Broad Institute Genome Sequencing Platform"/>
            <consortium name="The Broad Institute Genome Sequencing Center for Infectious Disease"/>
            <person name="Neafsey D."/>
            <person name="Hoffman S."/>
            <person name="Volkman S."/>
            <person name="Rosenthal P."/>
            <person name="Walker B."/>
            <person name="Young S.K."/>
            <person name="Zeng Q."/>
            <person name="Gargeya S."/>
            <person name="Fitzgerald M."/>
            <person name="Haas B."/>
            <person name="Abouelleil A."/>
            <person name="Allen A.W."/>
            <person name="Alvarado L."/>
            <person name="Arachchi H.M."/>
            <person name="Berlin A.M."/>
            <person name="Chapman S.B."/>
            <person name="Gainer-Dewar J."/>
            <person name="Goldberg J."/>
            <person name="Griggs A."/>
            <person name="Gujja S."/>
            <person name="Hansen M."/>
            <person name="Howarth C."/>
            <person name="Imamovic A."/>
            <person name="Ireland A."/>
            <person name="Larimer J."/>
            <person name="McCowan C."/>
            <person name="Murphy C."/>
            <person name="Pearson M."/>
            <person name="Poon T.W."/>
            <person name="Priest M."/>
            <person name="Roberts A."/>
            <person name="Saif S."/>
            <person name="Shea T."/>
            <person name="Sisk P."/>
            <person name="Sykes S."/>
            <person name="Wortman J."/>
            <person name="Nusbaum C."/>
            <person name="Birren B."/>
        </authorList>
    </citation>
    <scope>NUCLEOTIDE SEQUENCE [LARGE SCALE GENOMIC DNA]</scope>
    <source>
        <strain evidence="2">Tanzania (2000708)</strain>
    </source>
</reference>
<protein>
    <submittedName>
        <fullName evidence="1">Uncharacterized protein</fullName>
    </submittedName>
</protein>
<proteinExistence type="predicted"/>
<dbReference type="AlphaFoldDB" id="A0A024W5T0"/>
<evidence type="ECO:0000313" key="1">
    <source>
        <dbReference type="EMBL" id="ETW35870.1"/>
    </source>
</evidence>
<sequence>MPNKLIILNTEMKKKKKNYTEKKLFLHIQEDIFIKKLYKYHITYIKYIYYQLTIETLNYTLLILTKNINIFLLIQQ</sequence>
<organism evidence="1 2">
    <name type="scientific">Plasmodium falciparum Tanzania</name>
    <name type="common">2000708</name>
    <dbReference type="NCBI Taxonomy" id="1036725"/>
    <lineage>
        <taxon>Eukaryota</taxon>
        <taxon>Sar</taxon>
        <taxon>Alveolata</taxon>
        <taxon>Apicomplexa</taxon>
        <taxon>Aconoidasida</taxon>
        <taxon>Haemosporida</taxon>
        <taxon>Plasmodiidae</taxon>
        <taxon>Plasmodium</taxon>
        <taxon>Plasmodium (Laverania)</taxon>
    </lineage>
</organism>
<accession>A0A024W5T0</accession>
<name>A0A024W5T0_PLAFA</name>
<dbReference type="EMBL" id="KI926445">
    <property type="protein sequence ID" value="ETW35870.1"/>
    <property type="molecule type" value="Genomic_DNA"/>
</dbReference>